<evidence type="ECO:0008006" key="3">
    <source>
        <dbReference type="Google" id="ProtNLM"/>
    </source>
</evidence>
<evidence type="ECO:0000313" key="1">
    <source>
        <dbReference type="EMBL" id="GAA4899358.1"/>
    </source>
</evidence>
<sequence>MSEAPVKLYMCIDDTDILGSKGTGELAEEIAQCIEGLALGRCSGVTRHQLLVHPDIAYTSHNSSMCFEVETQTQHWGAICALAQQYLLSHAAEGSDPGLCIAPASRLADPRLKAYGEAAKQQVLNRVQAYQLAFELGLHLSEHGGEGIGVIGALAGVALRYGGFDGRCKGKLELAAGTYTVAQLLAQDGIEQVMDSQGTLLEMSEVVNLQGKLKTIWWDHQATLLVERVDGKWHNAGKPLLQAY</sequence>
<dbReference type="Gene3D" id="3.30.70.2200">
    <property type="match status" value="1"/>
</dbReference>
<keyword evidence="2" id="KW-1185">Reference proteome</keyword>
<dbReference type="Proteomes" id="UP001499988">
    <property type="component" value="Unassembled WGS sequence"/>
</dbReference>
<name>A0ABP9FDU7_9GAMM</name>
<organism evidence="1 2">
    <name type="scientific">Ferrimonas pelagia</name>
    <dbReference type="NCBI Taxonomy" id="1177826"/>
    <lineage>
        <taxon>Bacteria</taxon>
        <taxon>Pseudomonadati</taxon>
        <taxon>Pseudomonadota</taxon>
        <taxon>Gammaproteobacteria</taxon>
        <taxon>Alteromonadales</taxon>
        <taxon>Ferrimonadaceae</taxon>
        <taxon>Ferrimonas</taxon>
    </lineage>
</organism>
<protein>
    <recommendedName>
        <fullName evidence="3">tRNA(Ile2) 2-agmatinylcytidine synthetase</fullName>
    </recommendedName>
</protein>
<gene>
    <name evidence="1" type="ORF">GCM10023333_36210</name>
</gene>
<reference evidence="2" key="1">
    <citation type="journal article" date="2019" name="Int. J. Syst. Evol. Microbiol.">
        <title>The Global Catalogue of Microorganisms (GCM) 10K type strain sequencing project: providing services to taxonomists for standard genome sequencing and annotation.</title>
        <authorList>
            <consortium name="The Broad Institute Genomics Platform"/>
            <consortium name="The Broad Institute Genome Sequencing Center for Infectious Disease"/>
            <person name="Wu L."/>
            <person name="Ma J."/>
        </authorList>
    </citation>
    <scope>NUCLEOTIDE SEQUENCE [LARGE SCALE GENOMIC DNA]</scope>
    <source>
        <strain evidence="2">JCM 18401</strain>
    </source>
</reference>
<proteinExistence type="predicted"/>
<comment type="caution">
    <text evidence="1">The sequence shown here is derived from an EMBL/GenBank/DDBJ whole genome shotgun (WGS) entry which is preliminary data.</text>
</comment>
<dbReference type="EMBL" id="BAABJZ010000101">
    <property type="protein sequence ID" value="GAA4899358.1"/>
    <property type="molecule type" value="Genomic_DNA"/>
</dbReference>
<dbReference type="RefSeq" id="WP_345336884.1">
    <property type="nucleotide sequence ID" value="NZ_BAABJZ010000101.1"/>
</dbReference>
<accession>A0ABP9FDU7</accession>
<evidence type="ECO:0000313" key="2">
    <source>
        <dbReference type="Proteomes" id="UP001499988"/>
    </source>
</evidence>